<reference evidence="1" key="1">
    <citation type="submission" date="2014-09" db="EMBL/GenBank/DDBJ databases">
        <authorList>
            <person name="Magalhaes I.L.F."/>
            <person name="Oliveira U."/>
            <person name="Santos F.R."/>
            <person name="Vidigal T.H.D.A."/>
            <person name="Brescovit A.D."/>
            <person name="Santos A.J."/>
        </authorList>
    </citation>
    <scope>NUCLEOTIDE SEQUENCE</scope>
    <source>
        <tissue evidence="1">Shoot tissue taken approximately 20 cm above the soil surface</tissue>
    </source>
</reference>
<protein>
    <submittedName>
        <fullName evidence="1">Uncharacterized protein</fullName>
    </submittedName>
</protein>
<proteinExistence type="predicted"/>
<evidence type="ECO:0000313" key="1">
    <source>
        <dbReference type="EMBL" id="JAD70649.1"/>
    </source>
</evidence>
<reference evidence="1" key="2">
    <citation type="journal article" date="2015" name="Data Brief">
        <title>Shoot transcriptome of the giant reed, Arundo donax.</title>
        <authorList>
            <person name="Barrero R.A."/>
            <person name="Guerrero F.D."/>
            <person name="Moolhuijzen P."/>
            <person name="Goolsby J.A."/>
            <person name="Tidwell J."/>
            <person name="Bellgard S.E."/>
            <person name="Bellgard M.I."/>
        </authorList>
    </citation>
    <scope>NUCLEOTIDE SEQUENCE</scope>
    <source>
        <tissue evidence="1">Shoot tissue taken approximately 20 cm above the soil surface</tissue>
    </source>
</reference>
<accession>A0A0A9C321</accession>
<sequence>MQKIVVRLWQQADSFAFPPRCVANMRVCRVYHRCWRCIFSLKTMCGVSNSQIVFPSICPV</sequence>
<organism evidence="1">
    <name type="scientific">Arundo donax</name>
    <name type="common">Giant reed</name>
    <name type="synonym">Donax arundinaceus</name>
    <dbReference type="NCBI Taxonomy" id="35708"/>
    <lineage>
        <taxon>Eukaryota</taxon>
        <taxon>Viridiplantae</taxon>
        <taxon>Streptophyta</taxon>
        <taxon>Embryophyta</taxon>
        <taxon>Tracheophyta</taxon>
        <taxon>Spermatophyta</taxon>
        <taxon>Magnoliopsida</taxon>
        <taxon>Liliopsida</taxon>
        <taxon>Poales</taxon>
        <taxon>Poaceae</taxon>
        <taxon>PACMAD clade</taxon>
        <taxon>Arundinoideae</taxon>
        <taxon>Arundineae</taxon>
        <taxon>Arundo</taxon>
    </lineage>
</organism>
<dbReference type="AlphaFoldDB" id="A0A0A9C321"/>
<dbReference type="EMBL" id="GBRH01227246">
    <property type="protein sequence ID" value="JAD70649.1"/>
    <property type="molecule type" value="Transcribed_RNA"/>
</dbReference>
<name>A0A0A9C321_ARUDO</name>